<dbReference type="PANTHER" id="PTHR35011">
    <property type="entry name" value="2,3-DIKETO-L-GULONATE TRAP TRANSPORTER SMALL PERMEASE PROTEIN YIAM"/>
    <property type="match status" value="1"/>
</dbReference>
<evidence type="ECO:0000256" key="3">
    <source>
        <dbReference type="ARBA" id="ARBA00022475"/>
    </source>
</evidence>
<dbReference type="EMBL" id="JAHLZN010000006">
    <property type="protein sequence ID" value="MBU6113429.1"/>
    <property type="molecule type" value="Genomic_DNA"/>
</dbReference>
<comment type="caution">
    <text evidence="11">The sequence shown here is derived from an EMBL/GenBank/DDBJ whole genome shotgun (WGS) entry which is preliminary data.</text>
</comment>
<feature type="domain" description="Tripartite ATP-independent periplasmic transporters DctQ component" evidence="10">
    <location>
        <begin position="23"/>
        <end position="152"/>
    </location>
</feature>
<evidence type="ECO:0000256" key="7">
    <source>
        <dbReference type="ARBA" id="ARBA00023136"/>
    </source>
</evidence>
<keyword evidence="12" id="KW-1185">Reference proteome</keyword>
<feature type="transmembrane region" description="Helical" evidence="9">
    <location>
        <begin position="85"/>
        <end position="108"/>
    </location>
</feature>
<feature type="transmembrane region" description="Helical" evidence="9">
    <location>
        <begin position="128"/>
        <end position="149"/>
    </location>
</feature>
<evidence type="ECO:0000313" key="11">
    <source>
        <dbReference type="EMBL" id="MBU6113429.1"/>
    </source>
</evidence>
<dbReference type="Pfam" id="PF04290">
    <property type="entry name" value="DctQ"/>
    <property type="match status" value="1"/>
</dbReference>
<evidence type="ECO:0000259" key="10">
    <source>
        <dbReference type="Pfam" id="PF04290"/>
    </source>
</evidence>
<feature type="transmembrane region" description="Helical" evidence="9">
    <location>
        <begin position="47"/>
        <end position="64"/>
    </location>
</feature>
<proteinExistence type="inferred from homology"/>
<keyword evidence="3" id="KW-1003">Cell membrane</keyword>
<name>A0ABS6GVH1_MAMLE</name>
<dbReference type="Proteomes" id="UP000770161">
    <property type="component" value="Unassembled WGS sequence"/>
</dbReference>
<accession>A0ABS6GVH1</accession>
<dbReference type="InterPro" id="IPR055348">
    <property type="entry name" value="DctQ"/>
</dbReference>
<dbReference type="InterPro" id="IPR007387">
    <property type="entry name" value="TRAP_DctQ"/>
</dbReference>
<sequence>MKLLKKAVDRFLELVVSLLFLVMVGVTTWQVITRYILHNPSSITEEFVKFSLIWLSLLSAAYVVGKNGHISITLLSSRLVENKRIIVDILIQISFLAFGSIVMMYGGIKTVLMTVDQISPALHLSMGLIYLSLPISGGLFIFYSILNILDLIESKKITSES</sequence>
<protein>
    <submittedName>
        <fullName evidence="11">TRAP transporter small permease</fullName>
    </submittedName>
</protein>
<dbReference type="RefSeq" id="WP_216683453.1">
    <property type="nucleotide sequence ID" value="NZ_JAHLZN010000006.1"/>
</dbReference>
<evidence type="ECO:0000256" key="1">
    <source>
        <dbReference type="ARBA" id="ARBA00004429"/>
    </source>
</evidence>
<comment type="similarity">
    <text evidence="8">Belongs to the TRAP transporter small permease family.</text>
</comment>
<comment type="subcellular location">
    <subcellularLocation>
        <location evidence="1">Cell inner membrane</location>
        <topology evidence="1">Multi-pass membrane protein</topology>
    </subcellularLocation>
</comment>
<evidence type="ECO:0000256" key="2">
    <source>
        <dbReference type="ARBA" id="ARBA00022448"/>
    </source>
</evidence>
<evidence type="ECO:0000256" key="6">
    <source>
        <dbReference type="ARBA" id="ARBA00022989"/>
    </source>
</evidence>
<keyword evidence="7 9" id="KW-0472">Membrane</keyword>
<keyword evidence="6 9" id="KW-1133">Transmembrane helix</keyword>
<keyword evidence="5 9" id="KW-0812">Transmembrane</keyword>
<evidence type="ECO:0000256" key="5">
    <source>
        <dbReference type="ARBA" id="ARBA00022692"/>
    </source>
</evidence>
<keyword evidence="2" id="KW-0813">Transport</keyword>
<organism evidence="11 12">
    <name type="scientific">Mammaliicoccus lentus</name>
    <name type="common">Staphylococcus lentus</name>
    <dbReference type="NCBI Taxonomy" id="42858"/>
    <lineage>
        <taxon>Bacteria</taxon>
        <taxon>Bacillati</taxon>
        <taxon>Bacillota</taxon>
        <taxon>Bacilli</taxon>
        <taxon>Bacillales</taxon>
        <taxon>Staphylococcaceae</taxon>
        <taxon>Mammaliicoccus</taxon>
    </lineage>
</organism>
<gene>
    <name evidence="11" type="ORF">KQ656_05640</name>
</gene>
<evidence type="ECO:0000256" key="4">
    <source>
        <dbReference type="ARBA" id="ARBA00022519"/>
    </source>
</evidence>
<feature type="transmembrane region" description="Helical" evidence="9">
    <location>
        <begin position="12"/>
        <end position="32"/>
    </location>
</feature>
<keyword evidence="4" id="KW-0997">Cell inner membrane</keyword>
<evidence type="ECO:0000256" key="9">
    <source>
        <dbReference type="SAM" id="Phobius"/>
    </source>
</evidence>
<evidence type="ECO:0000313" key="12">
    <source>
        <dbReference type="Proteomes" id="UP000770161"/>
    </source>
</evidence>
<dbReference type="PANTHER" id="PTHR35011:SF2">
    <property type="entry name" value="2,3-DIKETO-L-GULONATE TRAP TRANSPORTER SMALL PERMEASE PROTEIN YIAM"/>
    <property type="match status" value="1"/>
</dbReference>
<evidence type="ECO:0000256" key="8">
    <source>
        <dbReference type="ARBA" id="ARBA00038436"/>
    </source>
</evidence>
<reference evidence="11 12" key="1">
    <citation type="submission" date="2021-06" db="EMBL/GenBank/DDBJ databases">
        <title>Staphylococcus lentus K169 genome sequencing.</title>
        <authorList>
            <person name="Sundareshan S."/>
            <person name="Akhila D.S."/>
            <person name="Prachi D."/>
            <person name="Sivakumar R."/>
            <person name="Rajendhran J."/>
            <person name="Isloor S."/>
            <person name="Hegde N.R."/>
        </authorList>
    </citation>
    <scope>NUCLEOTIDE SEQUENCE [LARGE SCALE GENOMIC DNA]</scope>
    <source>
        <strain evidence="11 12">K169</strain>
    </source>
</reference>